<dbReference type="Proteomes" id="UP000054337">
    <property type="component" value="Unassembled WGS sequence"/>
</dbReference>
<feature type="region of interest" description="Disordered" evidence="1">
    <location>
        <begin position="128"/>
        <end position="156"/>
    </location>
</feature>
<gene>
    <name evidence="2" type="ORF">COCVIDRAFT_18713</name>
</gene>
<protein>
    <submittedName>
        <fullName evidence="2">Uncharacterized protein</fullName>
    </submittedName>
</protein>
<dbReference type="GeneID" id="26252233"/>
<evidence type="ECO:0000256" key="1">
    <source>
        <dbReference type="SAM" id="MobiDB-lite"/>
    </source>
</evidence>
<dbReference type="HOGENOM" id="CLU_1686255_0_0_1"/>
<evidence type="ECO:0000313" key="2">
    <source>
        <dbReference type="EMBL" id="EUN23869.1"/>
    </source>
</evidence>
<keyword evidence="3" id="KW-1185">Reference proteome</keyword>
<sequence>MVPSLQLSFPLTRTITRHTRLSHPSFAPSSAGTVQAPTPCPADDMCGSSLEANTKTVVQASQLHHISWRRSHSSVQPSSLLATRPPLSPPYAFYPTALHSLPASSTNARAWFAAARSPPTRTCLSQPIAVSVGSPTPPSPPHWPAGRDGPTSSFHE</sequence>
<name>W7EA00_BIPV3</name>
<dbReference type="EMBL" id="KI968778">
    <property type="protein sequence ID" value="EUN23869.1"/>
    <property type="molecule type" value="Genomic_DNA"/>
</dbReference>
<accession>W7EA00</accession>
<organism evidence="2 3">
    <name type="scientific">Bipolaris victoriae (strain FI3)</name>
    <name type="common">Victoria blight of oats agent</name>
    <name type="synonym">Cochliobolus victoriae</name>
    <dbReference type="NCBI Taxonomy" id="930091"/>
    <lineage>
        <taxon>Eukaryota</taxon>
        <taxon>Fungi</taxon>
        <taxon>Dikarya</taxon>
        <taxon>Ascomycota</taxon>
        <taxon>Pezizomycotina</taxon>
        <taxon>Dothideomycetes</taxon>
        <taxon>Pleosporomycetidae</taxon>
        <taxon>Pleosporales</taxon>
        <taxon>Pleosporineae</taxon>
        <taxon>Pleosporaceae</taxon>
        <taxon>Bipolaris</taxon>
    </lineage>
</organism>
<reference evidence="2 3" key="1">
    <citation type="journal article" date="2013" name="PLoS Genet.">
        <title>Comparative genome structure, secondary metabolite, and effector coding capacity across Cochliobolus pathogens.</title>
        <authorList>
            <person name="Condon B.J."/>
            <person name="Leng Y."/>
            <person name="Wu D."/>
            <person name="Bushley K.E."/>
            <person name="Ohm R.A."/>
            <person name="Otillar R."/>
            <person name="Martin J."/>
            <person name="Schackwitz W."/>
            <person name="Grimwood J."/>
            <person name="MohdZainudin N."/>
            <person name="Xue C."/>
            <person name="Wang R."/>
            <person name="Manning V.A."/>
            <person name="Dhillon B."/>
            <person name="Tu Z.J."/>
            <person name="Steffenson B.J."/>
            <person name="Salamov A."/>
            <person name="Sun H."/>
            <person name="Lowry S."/>
            <person name="LaButti K."/>
            <person name="Han J."/>
            <person name="Copeland A."/>
            <person name="Lindquist E."/>
            <person name="Barry K."/>
            <person name="Schmutz J."/>
            <person name="Baker S.E."/>
            <person name="Ciuffetti L.M."/>
            <person name="Grigoriev I.V."/>
            <person name="Zhong S."/>
            <person name="Turgeon B.G."/>
        </authorList>
    </citation>
    <scope>NUCLEOTIDE SEQUENCE [LARGE SCALE GENOMIC DNA]</scope>
    <source>
        <strain evidence="2 3">FI3</strain>
    </source>
</reference>
<evidence type="ECO:0000313" key="3">
    <source>
        <dbReference type="Proteomes" id="UP000054337"/>
    </source>
</evidence>
<proteinExistence type="predicted"/>
<dbReference type="AlphaFoldDB" id="W7EA00"/>
<dbReference type="RefSeq" id="XP_014553408.1">
    <property type="nucleotide sequence ID" value="XM_014697922.1"/>
</dbReference>